<name>A0A4Q5LBA1_9BACT</name>
<organism evidence="1 2">
    <name type="scientific">Hymenobacter persicinus</name>
    <dbReference type="NCBI Taxonomy" id="2025506"/>
    <lineage>
        <taxon>Bacteria</taxon>
        <taxon>Pseudomonadati</taxon>
        <taxon>Bacteroidota</taxon>
        <taxon>Cytophagia</taxon>
        <taxon>Cytophagales</taxon>
        <taxon>Hymenobacteraceae</taxon>
        <taxon>Hymenobacter</taxon>
    </lineage>
</organism>
<reference evidence="1 2" key="1">
    <citation type="submission" date="2019-02" db="EMBL/GenBank/DDBJ databases">
        <title>Bacterial novel species isolated from soil.</title>
        <authorList>
            <person name="Jung H.-Y."/>
        </authorList>
    </citation>
    <scope>NUCLEOTIDE SEQUENCE [LARGE SCALE GENOMIC DNA]</scope>
    <source>
        <strain evidence="1 2">1-3-3-3</strain>
    </source>
</reference>
<protein>
    <submittedName>
        <fullName evidence="1">Uncharacterized protein</fullName>
    </submittedName>
</protein>
<comment type="caution">
    <text evidence="1">The sequence shown here is derived from an EMBL/GenBank/DDBJ whole genome shotgun (WGS) entry which is preliminary data.</text>
</comment>
<dbReference type="InterPro" id="IPR053825">
    <property type="entry name" value="DUF7009"/>
</dbReference>
<dbReference type="Pfam" id="PF22668">
    <property type="entry name" value="DUF7009"/>
    <property type="match status" value="1"/>
</dbReference>
<dbReference type="EMBL" id="SEWE01000032">
    <property type="protein sequence ID" value="RYU78277.1"/>
    <property type="molecule type" value="Genomic_DNA"/>
</dbReference>
<proteinExistence type="predicted"/>
<evidence type="ECO:0000313" key="2">
    <source>
        <dbReference type="Proteomes" id="UP000294155"/>
    </source>
</evidence>
<dbReference type="Proteomes" id="UP000294155">
    <property type="component" value="Unassembled WGS sequence"/>
</dbReference>
<dbReference type="OrthoDB" id="7060517at2"/>
<evidence type="ECO:0000313" key="1">
    <source>
        <dbReference type="EMBL" id="RYU78277.1"/>
    </source>
</evidence>
<dbReference type="AlphaFoldDB" id="A0A4Q5LBA1"/>
<sequence length="107" mass="11635">MKLRLEENSLRLRLSEAEVQQFAATGRVAVALPLGPTATDTLTYALERAESEEFRVTYGAGAVTVKVPATLAAHWTGTDQNGLAATLLVAENQTLRILVEKDLDCRH</sequence>
<keyword evidence="2" id="KW-1185">Reference proteome</keyword>
<gene>
    <name evidence="1" type="ORF">EWM57_14545</name>
</gene>
<accession>A0A4Q5LBA1</accession>
<dbReference type="RefSeq" id="WP_129921886.1">
    <property type="nucleotide sequence ID" value="NZ_SEWE01000032.1"/>
</dbReference>